<evidence type="ECO:0000313" key="1">
    <source>
        <dbReference type="EMBL" id="SVD43476.1"/>
    </source>
</evidence>
<accession>A0A382VAA6</accession>
<dbReference type="EMBL" id="UINC01150436">
    <property type="protein sequence ID" value="SVD43476.1"/>
    <property type="molecule type" value="Genomic_DNA"/>
</dbReference>
<gene>
    <name evidence="1" type="ORF">METZ01_LOCUS396330</name>
</gene>
<dbReference type="AlphaFoldDB" id="A0A382VAA6"/>
<sequence length="223" mass="25478">MVIFFNRRLLKLLIFLIIASTPIFETVASADSEKINIKITFRSQFHEESNIDKLKLNHPIKISHAEITNHLVSMKYKSTFLGSKEEQVFSLLEIQKLAPILVKAFARVATGRTIRFNLQSKGGLTSGDIFSFKKYINWRFDSIRGEAFFKRNNVRDANIFSWNLIPNNNQRYFKTRDDKRIQKNWVVSSLKLPISHASEGGSSVASDKGSSAIKVNPKLEAKL</sequence>
<reference evidence="1" key="1">
    <citation type="submission" date="2018-05" db="EMBL/GenBank/DDBJ databases">
        <authorList>
            <person name="Lanie J.A."/>
            <person name="Ng W.-L."/>
            <person name="Kazmierczak K.M."/>
            <person name="Andrzejewski T.M."/>
            <person name="Davidsen T.M."/>
            <person name="Wayne K.J."/>
            <person name="Tettelin H."/>
            <person name="Glass J.I."/>
            <person name="Rusch D."/>
            <person name="Podicherti R."/>
            <person name="Tsui H.-C.T."/>
            <person name="Winkler M.E."/>
        </authorList>
    </citation>
    <scope>NUCLEOTIDE SEQUENCE</scope>
</reference>
<feature type="non-terminal residue" evidence="1">
    <location>
        <position position="223"/>
    </location>
</feature>
<name>A0A382VAA6_9ZZZZ</name>
<organism evidence="1">
    <name type="scientific">marine metagenome</name>
    <dbReference type="NCBI Taxonomy" id="408172"/>
    <lineage>
        <taxon>unclassified sequences</taxon>
        <taxon>metagenomes</taxon>
        <taxon>ecological metagenomes</taxon>
    </lineage>
</organism>
<proteinExistence type="predicted"/>
<protein>
    <submittedName>
        <fullName evidence="1">Uncharacterized protein</fullName>
    </submittedName>
</protein>